<dbReference type="AlphaFoldDB" id="A0A2T9YGM5"/>
<name>A0A2T9YGM5_9FUNG</name>
<evidence type="ECO:0000256" key="1">
    <source>
        <dbReference type="SAM" id="Phobius"/>
    </source>
</evidence>
<dbReference type="Proteomes" id="UP000245699">
    <property type="component" value="Unassembled WGS sequence"/>
</dbReference>
<evidence type="ECO:0008006" key="4">
    <source>
        <dbReference type="Google" id="ProtNLM"/>
    </source>
</evidence>
<keyword evidence="1" id="KW-0812">Transmembrane</keyword>
<evidence type="ECO:0000313" key="3">
    <source>
        <dbReference type="Proteomes" id="UP000245699"/>
    </source>
</evidence>
<organism evidence="2 3">
    <name type="scientific">Furculomyces boomerangus</name>
    <dbReference type="NCBI Taxonomy" id="61424"/>
    <lineage>
        <taxon>Eukaryota</taxon>
        <taxon>Fungi</taxon>
        <taxon>Fungi incertae sedis</taxon>
        <taxon>Zoopagomycota</taxon>
        <taxon>Kickxellomycotina</taxon>
        <taxon>Harpellomycetes</taxon>
        <taxon>Harpellales</taxon>
        <taxon>Harpellaceae</taxon>
        <taxon>Furculomyces</taxon>
    </lineage>
</organism>
<dbReference type="EMBL" id="MBFT01000414">
    <property type="protein sequence ID" value="PVU91459.1"/>
    <property type="molecule type" value="Genomic_DNA"/>
</dbReference>
<reference evidence="2 3" key="1">
    <citation type="journal article" date="2018" name="MBio">
        <title>Comparative Genomics Reveals the Core Gene Toolbox for the Fungus-Insect Symbiosis.</title>
        <authorList>
            <person name="Wang Y."/>
            <person name="Stata M."/>
            <person name="Wang W."/>
            <person name="Stajich J.E."/>
            <person name="White M.M."/>
            <person name="Moncalvo J.M."/>
        </authorList>
    </citation>
    <scope>NUCLEOTIDE SEQUENCE [LARGE SCALE GENOMIC DNA]</scope>
    <source>
        <strain evidence="2 3">AUS-77-4</strain>
    </source>
</reference>
<feature type="transmembrane region" description="Helical" evidence="1">
    <location>
        <begin position="45"/>
        <end position="63"/>
    </location>
</feature>
<protein>
    <recommendedName>
        <fullName evidence="4">Cytochrome c oxidase subunit VIIc</fullName>
    </recommendedName>
</protein>
<gene>
    <name evidence="2" type="ORF">BB559_004124</name>
</gene>
<proteinExistence type="predicted"/>
<keyword evidence="1" id="KW-1133">Transmembrane helix</keyword>
<keyword evidence="1" id="KW-0472">Membrane</keyword>
<sequence length="70" mass="7929">MISSVLRSSLKTRVRTQLVRSGHDFPSPNGQNLPFDTQKGRFKTLYISFSALPVVLTGIAYWFQVQNKAE</sequence>
<accession>A0A2T9YGM5</accession>
<comment type="caution">
    <text evidence="2">The sequence shown here is derived from an EMBL/GenBank/DDBJ whole genome shotgun (WGS) entry which is preliminary data.</text>
</comment>
<dbReference type="OrthoDB" id="9974841at2759"/>
<evidence type="ECO:0000313" key="2">
    <source>
        <dbReference type="EMBL" id="PVU91459.1"/>
    </source>
</evidence>
<keyword evidence="3" id="KW-1185">Reference proteome</keyword>